<name>A0A8J7KMY3_9ACTN</name>
<dbReference type="SUPFAM" id="SSF69118">
    <property type="entry name" value="AhpD-like"/>
    <property type="match status" value="1"/>
</dbReference>
<sequence>MSTERMPNPAVLIPGAMDALMALNKVIAGAGVDGRLLALSHLRASQINGCGPCVAGGALQAGRHGATADQVHAVAAWRETPWFSEPERAALALTEAVTRLADRSDPVPDQVWDVAATHFDQKELAVLLLNIAVTNVYNRLNGPTRQQAGKW</sequence>
<proteinExistence type="predicted"/>
<evidence type="ECO:0000313" key="3">
    <source>
        <dbReference type="Proteomes" id="UP000622552"/>
    </source>
</evidence>
<dbReference type="NCBIfam" id="TIGR00778">
    <property type="entry name" value="ahpD_dom"/>
    <property type="match status" value="1"/>
</dbReference>
<keyword evidence="3" id="KW-1185">Reference proteome</keyword>
<feature type="domain" description="Carboxymuconolactone decarboxylase-like" evidence="1">
    <location>
        <begin position="14"/>
        <end position="95"/>
    </location>
</feature>
<dbReference type="EMBL" id="JADOUF010000001">
    <property type="protein sequence ID" value="MBG6134562.1"/>
    <property type="molecule type" value="Genomic_DNA"/>
</dbReference>
<organism evidence="2 3">
    <name type="scientific">Longispora fulva</name>
    <dbReference type="NCBI Taxonomy" id="619741"/>
    <lineage>
        <taxon>Bacteria</taxon>
        <taxon>Bacillati</taxon>
        <taxon>Actinomycetota</taxon>
        <taxon>Actinomycetes</taxon>
        <taxon>Micromonosporales</taxon>
        <taxon>Micromonosporaceae</taxon>
        <taxon>Longispora</taxon>
    </lineage>
</organism>
<dbReference type="Proteomes" id="UP000622552">
    <property type="component" value="Unassembled WGS sequence"/>
</dbReference>
<dbReference type="Pfam" id="PF02627">
    <property type="entry name" value="CMD"/>
    <property type="match status" value="1"/>
</dbReference>
<dbReference type="GO" id="GO:0051920">
    <property type="term" value="F:peroxiredoxin activity"/>
    <property type="evidence" value="ECO:0007669"/>
    <property type="project" value="InterPro"/>
</dbReference>
<protein>
    <submittedName>
        <fullName evidence="2">AhpD family alkylhydroperoxidase</fullName>
    </submittedName>
</protein>
<dbReference type="InterPro" id="IPR003779">
    <property type="entry name" value="CMD-like"/>
</dbReference>
<dbReference type="InterPro" id="IPR029032">
    <property type="entry name" value="AhpD-like"/>
</dbReference>
<dbReference type="InterPro" id="IPR004675">
    <property type="entry name" value="AhpD_core"/>
</dbReference>
<dbReference type="Gene3D" id="1.20.1290.10">
    <property type="entry name" value="AhpD-like"/>
    <property type="match status" value="1"/>
</dbReference>
<dbReference type="PANTHER" id="PTHR34846">
    <property type="entry name" value="4-CARBOXYMUCONOLACTONE DECARBOXYLASE FAMILY PROTEIN (AFU_ORTHOLOGUE AFUA_6G11590)"/>
    <property type="match status" value="1"/>
</dbReference>
<evidence type="ECO:0000259" key="1">
    <source>
        <dbReference type="Pfam" id="PF02627"/>
    </source>
</evidence>
<gene>
    <name evidence="2" type="ORF">IW245_000756</name>
</gene>
<accession>A0A8J7KMY3</accession>
<evidence type="ECO:0000313" key="2">
    <source>
        <dbReference type="EMBL" id="MBG6134562.1"/>
    </source>
</evidence>
<dbReference type="RefSeq" id="WP_197001780.1">
    <property type="nucleotide sequence ID" value="NZ_BONS01000023.1"/>
</dbReference>
<reference evidence="2" key="1">
    <citation type="submission" date="2020-11" db="EMBL/GenBank/DDBJ databases">
        <title>Sequencing the genomes of 1000 actinobacteria strains.</title>
        <authorList>
            <person name="Klenk H.-P."/>
        </authorList>
    </citation>
    <scope>NUCLEOTIDE SEQUENCE</scope>
    <source>
        <strain evidence="2">DSM 45356</strain>
    </source>
</reference>
<comment type="caution">
    <text evidence="2">The sequence shown here is derived from an EMBL/GenBank/DDBJ whole genome shotgun (WGS) entry which is preliminary data.</text>
</comment>
<dbReference type="PANTHER" id="PTHR34846:SF7">
    <property type="entry name" value="BLL7811 PROTEIN"/>
    <property type="match status" value="1"/>
</dbReference>
<dbReference type="AlphaFoldDB" id="A0A8J7KMY3"/>